<dbReference type="EMBL" id="MN740194">
    <property type="protein sequence ID" value="QHT92747.1"/>
    <property type="molecule type" value="Genomic_DNA"/>
</dbReference>
<name>A0A6C0ILJ1_9ZZZZ</name>
<protein>
    <submittedName>
        <fullName evidence="1">Uncharacterized protein</fullName>
    </submittedName>
</protein>
<dbReference type="AlphaFoldDB" id="A0A6C0ILJ1"/>
<organism evidence="1">
    <name type="scientific">viral metagenome</name>
    <dbReference type="NCBI Taxonomy" id="1070528"/>
    <lineage>
        <taxon>unclassified sequences</taxon>
        <taxon>metagenomes</taxon>
        <taxon>organismal metagenomes</taxon>
    </lineage>
</organism>
<sequence>MALFIMFVNAKTYNIVYNKVVPLQEYILEDKIREEIKEYIDTAQTEFKTFSLYKTYKDIIHFSINKYDSVADGLKGEYNDFYEYKHSECTEENNTKFLISPNEEKLRAFCGYINRLTHW</sequence>
<evidence type="ECO:0000313" key="1">
    <source>
        <dbReference type="EMBL" id="QHT92747.1"/>
    </source>
</evidence>
<proteinExistence type="predicted"/>
<reference evidence="1" key="1">
    <citation type="journal article" date="2020" name="Nature">
        <title>Giant virus diversity and host interactions through global metagenomics.</title>
        <authorList>
            <person name="Schulz F."/>
            <person name="Roux S."/>
            <person name="Paez-Espino D."/>
            <person name="Jungbluth S."/>
            <person name="Walsh D.A."/>
            <person name="Denef V.J."/>
            <person name="McMahon K.D."/>
            <person name="Konstantinidis K.T."/>
            <person name="Eloe-Fadrosh E.A."/>
            <person name="Kyrpides N.C."/>
            <person name="Woyke T."/>
        </authorList>
    </citation>
    <scope>NUCLEOTIDE SEQUENCE</scope>
    <source>
        <strain evidence="1">GVMAG-M-3300023184-89</strain>
    </source>
</reference>
<accession>A0A6C0ILJ1</accession>